<feature type="compositionally biased region" description="Polar residues" evidence="1">
    <location>
        <begin position="93"/>
        <end position="107"/>
    </location>
</feature>
<reference evidence="2 3" key="1">
    <citation type="submission" date="2018-12" db="EMBL/GenBank/DDBJ databases">
        <title>Venturia inaequalis Genome Resource.</title>
        <authorList>
            <person name="Lichtner F.J."/>
        </authorList>
    </citation>
    <scope>NUCLEOTIDE SEQUENCE [LARGE SCALE GENOMIC DNA]</scope>
    <source>
        <strain evidence="2 3">120213</strain>
    </source>
</reference>
<accession>A0A8H3Z6B3</accession>
<feature type="region of interest" description="Disordered" evidence="1">
    <location>
        <begin position="40"/>
        <end position="129"/>
    </location>
</feature>
<dbReference type="EMBL" id="WNWS01000023">
    <property type="protein sequence ID" value="KAE9987009.1"/>
    <property type="molecule type" value="Genomic_DNA"/>
</dbReference>
<protein>
    <submittedName>
        <fullName evidence="2">Uncharacterized protein</fullName>
    </submittedName>
</protein>
<gene>
    <name evidence="2" type="ORF">EG328_004141</name>
</gene>
<sequence length="522" mass="58959">MAIQEGFVLVKSELFSRMRKHCEDCRDCNIPIQVLSDGRIVTPTDSLPNSSNIRKRKASKSSDSTQNALTNTSPLTPQSETEATRLQPPSQPPGTRQSPSKPSAQRNPETKKRVRRSPKTEAFSRFVKNAPEGNRWREKQLELGLNTVEKYEHVIQGFSRRAYVVSKRECCKELGQSGGELIVVGKNLALLTKSSLENADLQRSFAYFHVLILLSYCELLRQKGVSNETIDELIQTVTEIRERDRKALLDTVPWIHQLIVELVQRGWTIHRATELFFINAISISDLVRIRSDENFTSILEHFSADKFVSCSYDDCLTPSYSLPGLIAPLFNSVNSTDQFSLIELYGALGYNLPDLPLSVEGIHKVHPAKSAPTCLGSPEFENLTHDSFVAAVNRNGAEHEDAEQSLFSLICAIGTIPKFMLEQAVSSQQRWNEYGVEYQTHPQNAQFGAHLKVLFLDSGRLWQVLEHLISLAAIGVEKSNNMEIYICGSTPAEYIYGQQRSYWIEQALWLFCYIFPRNPTTL</sequence>
<evidence type="ECO:0000313" key="3">
    <source>
        <dbReference type="Proteomes" id="UP000447873"/>
    </source>
</evidence>
<proteinExistence type="predicted"/>
<dbReference type="AlphaFoldDB" id="A0A8H3Z6B3"/>
<feature type="compositionally biased region" description="Polar residues" evidence="1">
    <location>
        <begin position="43"/>
        <end position="52"/>
    </location>
</feature>
<organism evidence="2 3">
    <name type="scientific">Venturia inaequalis</name>
    <name type="common">Apple scab fungus</name>
    <dbReference type="NCBI Taxonomy" id="5025"/>
    <lineage>
        <taxon>Eukaryota</taxon>
        <taxon>Fungi</taxon>
        <taxon>Dikarya</taxon>
        <taxon>Ascomycota</taxon>
        <taxon>Pezizomycotina</taxon>
        <taxon>Dothideomycetes</taxon>
        <taxon>Pleosporomycetidae</taxon>
        <taxon>Venturiales</taxon>
        <taxon>Venturiaceae</taxon>
        <taxon>Venturia</taxon>
    </lineage>
</organism>
<dbReference type="Proteomes" id="UP000447873">
    <property type="component" value="Unassembled WGS sequence"/>
</dbReference>
<evidence type="ECO:0000256" key="1">
    <source>
        <dbReference type="SAM" id="MobiDB-lite"/>
    </source>
</evidence>
<comment type="caution">
    <text evidence="2">The sequence shown here is derived from an EMBL/GenBank/DDBJ whole genome shotgun (WGS) entry which is preliminary data.</text>
</comment>
<name>A0A8H3Z6B3_VENIN</name>
<evidence type="ECO:0000313" key="2">
    <source>
        <dbReference type="EMBL" id="KAE9987009.1"/>
    </source>
</evidence>
<feature type="compositionally biased region" description="Polar residues" evidence="1">
    <location>
        <begin position="61"/>
        <end position="81"/>
    </location>
</feature>